<reference evidence="8 9" key="1">
    <citation type="journal article" date="2015" name="Genome Announc.">
        <title>Draft Genome Sequence of the Thermophile Thermus filiformis ATCC 43280, Producer of Carotenoid-(Di)glucoside-Branched Fatty Acid (Di)esters and Source of Hyperthermostable Enzymes of Biotechnological Interest.</title>
        <authorList>
            <person name="Mandelli F."/>
            <person name="Oliveira Ramires B."/>
            <person name="Couger M.B."/>
            <person name="Paixao D.A."/>
            <person name="Camilo C.M."/>
            <person name="Polikarpov I."/>
            <person name="Prade R."/>
            <person name="Riano-Pachon D.M."/>
            <person name="Squina F.M."/>
        </authorList>
    </citation>
    <scope>NUCLEOTIDE SEQUENCE [LARGE SCALE GENOMIC DNA]</scope>
    <source>
        <strain evidence="8 9">ATCC 43280</strain>
    </source>
</reference>
<comment type="caution">
    <text evidence="8">The sequence shown here is derived from an EMBL/GenBank/DDBJ whole genome shotgun (WGS) entry which is preliminary data.</text>
</comment>
<evidence type="ECO:0000256" key="1">
    <source>
        <dbReference type="ARBA" id="ARBA00011073"/>
    </source>
</evidence>
<dbReference type="EMBL" id="JPSL02000037">
    <property type="protein sequence ID" value="KIX84653.1"/>
    <property type="molecule type" value="Genomic_DNA"/>
</dbReference>
<dbReference type="InterPro" id="IPR000209">
    <property type="entry name" value="Peptidase_S8/S53_dom"/>
</dbReference>
<evidence type="ECO:0000256" key="2">
    <source>
        <dbReference type="ARBA" id="ARBA00022670"/>
    </source>
</evidence>
<feature type="chain" id="PRO_5002315509" evidence="6">
    <location>
        <begin position="20"/>
        <end position="438"/>
    </location>
</feature>
<evidence type="ECO:0000259" key="7">
    <source>
        <dbReference type="Pfam" id="PF00082"/>
    </source>
</evidence>
<feature type="active site" description="Charge relay system" evidence="5">
    <location>
        <position position="214"/>
    </location>
</feature>
<dbReference type="PANTHER" id="PTHR43806">
    <property type="entry name" value="PEPTIDASE S8"/>
    <property type="match status" value="1"/>
</dbReference>
<dbReference type="InterPro" id="IPR015500">
    <property type="entry name" value="Peptidase_S8_subtilisin-rel"/>
</dbReference>
<feature type="active site" description="Charge relay system" evidence="5">
    <location>
        <position position="172"/>
    </location>
</feature>
<proteinExistence type="inferred from homology"/>
<organism evidence="8 9">
    <name type="scientific">Thermus filiformis</name>
    <dbReference type="NCBI Taxonomy" id="276"/>
    <lineage>
        <taxon>Bacteria</taxon>
        <taxon>Thermotogati</taxon>
        <taxon>Deinococcota</taxon>
        <taxon>Deinococci</taxon>
        <taxon>Thermales</taxon>
        <taxon>Thermaceae</taxon>
        <taxon>Thermus</taxon>
    </lineage>
</organism>
<feature type="signal peptide" evidence="6">
    <location>
        <begin position="1"/>
        <end position="19"/>
    </location>
</feature>
<keyword evidence="2 5" id="KW-0645">Protease</keyword>
<dbReference type="AlphaFoldDB" id="A0A0D6XCP5"/>
<feature type="domain" description="Peptidase S8/S53" evidence="7">
    <location>
        <begin position="166"/>
        <end position="422"/>
    </location>
</feature>
<dbReference type="Proteomes" id="UP000030364">
    <property type="component" value="Unassembled WGS sequence"/>
</dbReference>
<dbReference type="RefSeq" id="WP_045246010.1">
    <property type="nucleotide sequence ID" value="NZ_JPSL02000037.1"/>
</dbReference>
<dbReference type="Pfam" id="PF00082">
    <property type="entry name" value="Peptidase_S8"/>
    <property type="match status" value="1"/>
</dbReference>
<dbReference type="PROSITE" id="PS51892">
    <property type="entry name" value="SUBTILASE"/>
    <property type="match status" value="1"/>
</dbReference>
<dbReference type="PANTHER" id="PTHR43806:SF11">
    <property type="entry name" value="CEREVISIN-RELATED"/>
    <property type="match status" value="1"/>
</dbReference>
<accession>A0A0D6XCP5</accession>
<protein>
    <submittedName>
        <fullName evidence="8">Serine protease</fullName>
    </submittedName>
</protein>
<dbReference type="STRING" id="276.THFILI_02670"/>
<sequence>MKRLLFPVLLGGLALLLTACPLTPPPPPPPPPSSGCTPTPTGQALALAASLEAPAGLGDFFAPHVPGELLVLPGGVLPQSLTARVQGVRPLALLENGFLHVQVPEGQEKAKAEALLRAGARFVQPNYLYFPLGTPNDPLYSPYQRDLLQLMGLEAAWDRVTGDPQLILAVVDTGYLPHEDMDSRWYRPPGQKLDLADDDFDPTDDIPSSKNHGHGLAVASVLGAATDNSLGIAGVTWSGRVLPLKVARSGDGEITYTALDAALQKAKDLGARVVNLSLGGPATDSALGVTLSNLRSSGVVVVAAAGNDGAEGILYPARDPSVIAVGSVDGAKRKSSFSNCGPELDLVAPGEGVQVAFKSGGYGSASGTSFASPMVAGVAALYMSRYFSLRGVWPSPDQVLTCLTSTAEDLGPPGHDTGYGFGLVRADRVMTDTTYCFP</sequence>
<dbReference type="PROSITE" id="PS00138">
    <property type="entry name" value="SUBTILASE_SER"/>
    <property type="match status" value="1"/>
</dbReference>
<dbReference type="InterPro" id="IPR050131">
    <property type="entry name" value="Peptidase_S8_subtilisin-like"/>
</dbReference>
<dbReference type="SUPFAM" id="SSF52743">
    <property type="entry name" value="Subtilisin-like"/>
    <property type="match status" value="1"/>
</dbReference>
<dbReference type="Gene3D" id="3.40.50.200">
    <property type="entry name" value="Peptidase S8/S53 domain"/>
    <property type="match status" value="1"/>
</dbReference>
<name>A0A0D6XCP5_THEFI</name>
<evidence type="ECO:0000256" key="3">
    <source>
        <dbReference type="ARBA" id="ARBA00022801"/>
    </source>
</evidence>
<feature type="active site" description="Charge relay system" evidence="5">
    <location>
        <position position="369"/>
    </location>
</feature>
<dbReference type="GO" id="GO:0006508">
    <property type="term" value="P:proteolysis"/>
    <property type="evidence" value="ECO:0007669"/>
    <property type="project" value="UniProtKB-KW"/>
</dbReference>
<dbReference type="PRINTS" id="PR00723">
    <property type="entry name" value="SUBTILISIN"/>
</dbReference>
<comment type="similarity">
    <text evidence="1 5">Belongs to the peptidase S8 family.</text>
</comment>
<evidence type="ECO:0000256" key="4">
    <source>
        <dbReference type="ARBA" id="ARBA00022825"/>
    </source>
</evidence>
<evidence type="ECO:0000313" key="9">
    <source>
        <dbReference type="Proteomes" id="UP000030364"/>
    </source>
</evidence>
<evidence type="ECO:0000256" key="5">
    <source>
        <dbReference type="PROSITE-ProRule" id="PRU01240"/>
    </source>
</evidence>
<dbReference type="InterPro" id="IPR036852">
    <property type="entry name" value="Peptidase_S8/S53_dom_sf"/>
</dbReference>
<dbReference type="PROSITE" id="PS51257">
    <property type="entry name" value="PROKAR_LIPOPROTEIN"/>
    <property type="match status" value="1"/>
</dbReference>
<dbReference type="OrthoDB" id="9798386at2"/>
<keyword evidence="4 5" id="KW-0720">Serine protease</keyword>
<keyword evidence="6" id="KW-0732">Signal</keyword>
<evidence type="ECO:0000313" key="8">
    <source>
        <dbReference type="EMBL" id="KIX84653.1"/>
    </source>
</evidence>
<evidence type="ECO:0000256" key="6">
    <source>
        <dbReference type="SAM" id="SignalP"/>
    </source>
</evidence>
<dbReference type="GO" id="GO:0004252">
    <property type="term" value="F:serine-type endopeptidase activity"/>
    <property type="evidence" value="ECO:0007669"/>
    <property type="project" value="UniProtKB-UniRule"/>
</dbReference>
<keyword evidence="3 5" id="KW-0378">Hydrolase</keyword>
<dbReference type="InterPro" id="IPR023828">
    <property type="entry name" value="Peptidase_S8_Ser-AS"/>
</dbReference>
<gene>
    <name evidence="8" type="ORF">THFILI_02670</name>
</gene>
<keyword evidence="9" id="KW-1185">Reference proteome</keyword>